<dbReference type="InterPro" id="IPR015943">
    <property type="entry name" value="WD40/YVTN_repeat-like_dom_sf"/>
</dbReference>
<feature type="transmembrane region" description="Helical" evidence="2">
    <location>
        <begin position="697"/>
        <end position="722"/>
    </location>
</feature>
<dbReference type="GO" id="GO:0001164">
    <property type="term" value="F:RNA polymerase I core promoter sequence-specific DNA binding"/>
    <property type="evidence" value="ECO:0007669"/>
    <property type="project" value="TreeGrafter"/>
</dbReference>
<feature type="transmembrane region" description="Helical" evidence="2">
    <location>
        <begin position="728"/>
        <end position="747"/>
    </location>
</feature>
<feature type="region of interest" description="Disordered" evidence="1">
    <location>
        <begin position="778"/>
        <end position="824"/>
    </location>
</feature>
<dbReference type="AlphaFoldDB" id="A0A7R9KYU8"/>
<feature type="non-terminal residue" evidence="3">
    <location>
        <position position="824"/>
    </location>
</feature>
<dbReference type="OrthoDB" id="2382881at2759"/>
<evidence type="ECO:0000313" key="3">
    <source>
        <dbReference type="EMBL" id="CAD7631987.1"/>
    </source>
</evidence>
<reference evidence="3" key="1">
    <citation type="submission" date="2020-11" db="EMBL/GenBank/DDBJ databases">
        <authorList>
            <person name="Tran Van P."/>
        </authorList>
    </citation>
    <scope>NUCLEOTIDE SEQUENCE</scope>
</reference>
<dbReference type="EMBL" id="OC864849">
    <property type="protein sequence ID" value="CAD7631987.1"/>
    <property type="molecule type" value="Genomic_DNA"/>
</dbReference>
<gene>
    <name evidence="3" type="ORF">OSB1V03_LOCUS12394</name>
</gene>
<dbReference type="SUPFAM" id="SSF50978">
    <property type="entry name" value="WD40 repeat-like"/>
    <property type="match status" value="1"/>
</dbReference>
<dbReference type="Proteomes" id="UP000759131">
    <property type="component" value="Unassembled WGS sequence"/>
</dbReference>
<evidence type="ECO:0000256" key="2">
    <source>
        <dbReference type="SAM" id="Phobius"/>
    </source>
</evidence>
<feature type="non-terminal residue" evidence="3">
    <location>
        <position position="1"/>
    </location>
</feature>
<protein>
    <submittedName>
        <fullName evidence="3">Uncharacterized protein</fullName>
    </submittedName>
</protein>
<dbReference type="Gene3D" id="2.130.10.10">
    <property type="entry name" value="YVTN repeat-like/Quinoprotein amine dehydrogenase"/>
    <property type="match status" value="1"/>
</dbReference>
<keyword evidence="2" id="KW-0472">Membrane</keyword>
<organism evidence="3">
    <name type="scientific">Medioppia subpectinata</name>
    <dbReference type="NCBI Taxonomy" id="1979941"/>
    <lineage>
        <taxon>Eukaryota</taxon>
        <taxon>Metazoa</taxon>
        <taxon>Ecdysozoa</taxon>
        <taxon>Arthropoda</taxon>
        <taxon>Chelicerata</taxon>
        <taxon>Arachnida</taxon>
        <taxon>Acari</taxon>
        <taxon>Acariformes</taxon>
        <taxon>Sarcoptiformes</taxon>
        <taxon>Oribatida</taxon>
        <taxon>Brachypylina</taxon>
        <taxon>Oppioidea</taxon>
        <taxon>Oppiidae</taxon>
        <taxon>Medioppia</taxon>
    </lineage>
</organism>
<dbReference type="PANTHER" id="PTHR15319:SF1">
    <property type="entry name" value="TATA BOX-BINDING PROTEIN-ASSOCIATED FACTOR RNA POLYMERASE I SUBUNIT C"/>
    <property type="match status" value="1"/>
</dbReference>
<dbReference type="InterPro" id="IPR036322">
    <property type="entry name" value="WD40_repeat_dom_sf"/>
</dbReference>
<evidence type="ECO:0000313" key="4">
    <source>
        <dbReference type="Proteomes" id="UP000759131"/>
    </source>
</evidence>
<dbReference type="InterPro" id="IPR038801">
    <property type="entry name" value="TAF1C"/>
</dbReference>
<evidence type="ECO:0000256" key="1">
    <source>
        <dbReference type="SAM" id="MobiDB-lite"/>
    </source>
</evidence>
<dbReference type="PANTHER" id="PTHR15319">
    <property type="entry name" value="TATA BOX-BINDING PROTEIN ASSOCIATED FACTOR RNA POLYMERASE I SUBUNIT C"/>
    <property type="match status" value="1"/>
</dbReference>
<sequence length="824" mass="94003">HHCFGFSSLLDYNGSGLFDANTAAKVNTIANFYATTPSLPFFVDKRRQEYHFVAKDCLLHHRLDDKELLLWSARDAISCLPLGTNSDSKNHCYTDDNGVDCGPFRSCSPRNASQLFVFDDIYAKPILELKANDLHQIQTISRNKITFFNVNRGSSDDESDLSLDVFQALSVNSVATNEESMFECCDRNDIIDNELVISYTTDDVIHLYDLETSEKITAFDLKAFDKTLSAKTQIGVEWSPCDPNIFLYGQNNQIVGCDTRADGSCIKIIDTKHNDNQYKWEMFYKFLPSKLNPYQLFVATDYHLFITDCRYPQMNLIQLRHMLPKIVIQNLKSLVVDGEDAKSEIVVTSDIRHNCLMSFKSVAELTALSSLHLPLHTSTPHDKMFECCDRNDIIDNELVISYTTDDVIHLYDLETSEKITAFDLKLFDKTLSAKTQIGVEWSPCDPNIFLYGQNNQIVGCDTRADGSCIKIIDTKHNDNQYKWEMFYKFLPSKLNPYQLFVATDYHLFITDCRYPQMNLIQLRHMLPKIVIQNLKSLVVDNEARIQLLDSGDKSGFSLALLTQMGDIFMQDFYWDCFDDTNGKLNDGKPRDRTCASGVGSNELTLSKESEEYMQTIREFIYNLQFNKAFDSEEHNQCLVCFDKRVCKIQGNECQCRGLIPIATEDESMSEEVIPKEVYIDTNDEEGMAEWRPRCDPCGIVCIVSIYLIIIYTDYAFINWIVLPLNCNLATLGLSISVFQLILILLVWSHLKAAVSDPGVVPHPTHGLDISAKQLLNKKDDNEDHNWSTPASPSLPHMSAMCPQNGPPLPLHRHNKQTEQQRLNQ</sequence>
<accession>A0A7R9KYU8</accession>
<proteinExistence type="predicted"/>
<keyword evidence="4" id="KW-1185">Reference proteome</keyword>
<name>A0A7R9KYU8_9ACAR</name>
<keyword evidence="2" id="KW-0812">Transmembrane</keyword>
<dbReference type="EMBL" id="CAJPIZ010010274">
    <property type="protein sequence ID" value="CAG2112417.1"/>
    <property type="molecule type" value="Genomic_DNA"/>
</dbReference>
<dbReference type="GO" id="GO:0001650">
    <property type="term" value="C:fibrillar center"/>
    <property type="evidence" value="ECO:0007669"/>
    <property type="project" value="TreeGrafter"/>
</dbReference>
<keyword evidence="2" id="KW-1133">Transmembrane helix</keyword>